<gene>
    <name evidence="8" type="ORF">DSM5745_05945</name>
</gene>
<dbReference type="InterPro" id="IPR053187">
    <property type="entry name" value="Notoamide_regulator"/>
</dbReference>
<feature type="compositionally biased region" description="Low complexity" evidence="6">
    <location>
        <begin position="963"/>
        <end position="984"/>
    </location>
</feature>
<reference evidence="8 9" key="1">
    <citation type="journal article" date="2018" name="IMA Fungus">
        <title>IMA Genome-F 9: Draft genome sequence of Annulohypoxylon stygium, Aspergillus mulundensis, Berkeleyomyces basicola (syn. Thielaviopsis basicola), Ceratocystis smalleyi, two Cercospora beticola strains, Coleophoma cylindrospora, Fusarium fracticaudum, Phialophora cf. hyalina, and Morchella septimelata.</title>
        <authorList>
            <person name="Wingfield B.D."/>
            <person name="Bills G.F."/>
            <person name="Dong Y."/>
            <person name="Huang W."/>
            <person name="Nel W.J."/>
            <person name="Swalarsk-Parry B.S."/>
            <person name="Vaghefi N."/>
            <person name="Wilken P.M."/>
            <person name="An Z."/>
            <person name="de Beer Z.W."/>
            <person name="De Vos L."/>
            <person name="Chen L."/>
            <person name="Duong T.A."/>
            <person name="Gao Y."/>
            <person name="Hammerbacher A."/>
            <person name="Kikkert J.R."/>
            <person name="Li Y."/>
            <person name="Li H."/>
            <person name="Li K."/>
            <person name="Li Q."/>
            <person name="Liu X."/>
            <person name="Ma X."/>
            <person name="Naidoo K."/>
            <person name="Pethybridge S.J."/>
            <person name="Sun J."/>
            <person name="Steenkamp E.T."/>
            <person name="van der Nest M.A."/>
            <person name="van Wyk S."/>
            <person name="Wingfield M.J."/>
            <person name="Xiong C."/>
            <person name="Yue Q."/>
            <person name="Zhang X."/>
        </authorList>
    </citation>
    <scope>NUCLEOTIDE SEQUENCE [LARGE SCALE GENOMIC DNA]</scope>
    <source>
        <strain evidence="8 9">DSM 5745</strain>
    </source>
</reference>
<dbReference type="Gene3D" id="4.10.240.10">
    <property type="entry name" value="Zn(2)-C6 fungal-type DNA-binding domain"/>
    <property type="match status" value="1"/>
</dbReference>
<feature type="region of interest" description="Disordered" evidence="6">
    <location>
        <begin position="961"/>
        <end position="998"/>
    </location>
</feature>
<dbReference type="InterPro" id="IPR036864">
    <property type="entry name" value="Zn2-C6_fun-type_DNA-bd_sf"/>
</dbReference>
<feature type="domain" description="Xylanolytic transcriptional activator regulatory" evidence="7">
    <location>
        <begin position="165"/>
        <end position="415"/>
    </location>
</feature>
<dbReference type="InterPro" id="IPR007219">
    <property type="entry name" value="XnlR_reg_dom"/>
</dbReference>
<proteinExistence type="predicted"/>
<dbReference type="OrthoDB" id="2593732at2759"/>
<evidence type="ECO:0000256" key="5">
    <source>
        <dbReference type="ARBA" id="ARBA00023242"/>
    </source>
</evidence>
<evidence type="ECO:0000256" key="1">
    <source>
        <dbReference type="ARBA" id="ARBA00022723"/>
    </source>
</evidence>
<dbReference type="CDD" id="cd12148">
    <property type="entry name" value="fungal_TF_MHR"/>
    <property type="match status" value="1"/>
</dbReference>
<dbReference type="SUPFAM" id="SSF57701">
    <property type="entry name" value="Zn2/Cys6 DNA-binding domain"/>
    <property type="match status" value="1"/>
</dbReference>
<evidence type="ECO:0000313" key="9">
    <source>
        <dbReference type="Proteomes" id="UP000256690"/>
    </source>
</evidence>
<dbReference type="Proteomes" id="UP000256690">
    <property type="component" value="Unassembled WGS sequence"/>
</dbReference>
<comment type="caution">
    <text evidence="8">The sequence shown here is derived from an EMBL/GenBank/DDBJ whole genome shotgun (WGS) entry which is preliminary data.</text>
</comment>
<dbReference type="CDD" id="cd00067">
    <property type="entry name" value="GAL4"/>
    <property type="match status" value="1"/>
</dbReference>
<dbReference type="EMBL" id="PVWQ01000006">
    <property type="protein sequence ID" value="RDW79093.1"/>
    <property type="molecule type" value="Genomic_DNA"/>
</dbReference>
<evidence type="ECO:0000313" key="8">
    <source>
        <dbReference type="EMBL" id="RDW79093.1"/>
    </source>
</evidence>
<keyword evidence="4" id="KW-0804">Transcription</keyword>
<evidence type="ECO:0000256" key="6">
    <source>
        <dbReference type="SAM" id="MobiDB-lite"/>
    </source>
</evidence>
<sequence length="1166" mass="131260">MFETGDLDQSACITYHQYGQRCTGTAPCRNCRQRLAEHGPQPDGASGEADYHEKLLDDIFRLIQSTDDEGSRPLLDLIRNGATFPEVRCLIDQISTGVPTPNQASSAELRGARLRVGYEVESGAPPFRSMVMDVHYLCDSAPVKVPAKPWTSVTDDDALVSHLVSLYFTWDYPFYAFVDPEILIKYMSEGQLQSDFCSPFLVNALLANACHYSHYSEAYTIPGDVKTKGTDFLAEAEMHLRKNRFEKGSIVRLASLQATLLLYERYSMVGDDDNGYIMLNQALEMAEALGIINSPELRLNNSHMSEEMIRSVQRTAWGLFQIDTIVHTNFLRKSSVNDVSISRIDRDSSKPWDTWAAYPLNKPDRPSWLSQTFDEACMLSYIARDMSRTLSPKATNSAANTSEHKQALYGKLRHWEENLPATFSLDEKPAPHILLLRMRYHALLINLYCDWFEGKPPFNAITGQPIEQEPSTRIADSDALKIALASAREIAVITRLHKEEYGMERAHQFAMYAILLALFAFLEQKSFNVLDHDFLSLTSAFSIIASRSQVGMHLFHIFRHSVKFRLQCGKWESSVAVPTELDELFFKNTSPEIPDRWNHYAEGLQKLADNGEYIGSLDGGWQTHAASGINDMLRKYETLSVGKEDDLHGKDESSGSRRIKCDEGKPICRNCTRSKRHCAYANTPDGKSNLRIVVYTPRATFATTGAEKHSLDFFLAQMRTRFPIHFSQPVLQAAHREDVLAHAVIALGAMQQCFEYDDASAIGGWSPMATFAMQQYGKALRLLQERVNLVSTSTSNRPPRGRARHASAEPDLILISCIFFACFECLRGSTQAAIIHMRSGLNLLREYERDPRTGSIIPRRTMRSLFTRLDNQLIEMRGSSLSISDLSDSLDVVARDPTPEDDVHDALNALWNHILHGMLDSARALAKGEAPSPSIPTPQNDVRESMRRLHSTFMRLAISPGEQAQSQAHQHASHHSQSPPQSQPYVHPHLTRPPPEPLDYGQDPDILRIWFLLSPMLLTSNTWDPADAWGPHNDNFARIVSIAEFYLSRCAAANPSRRRTFTFSLGIVPPLTLTATRSRDPCVRQKALYLLSICNRREGIWDSAVSVQFALRTIQMDQSVNDEPGEDMAATRLKNRAAAFDDILVADDDERLVKHEPVGDEEEDDE</sequence>
<dbReference type="Pfam" id="PF11951">
    <property type="entry name" value="Fungal_trans_2"/>
    <property type="match status" value="1"/>
</dbReference>
<dbReference type="InterPro" id="IPR021858">
    <property type="entry name" value="Fun_TF"/>
</dbReference>
<evidence type="ECO:0000259" key="7">
    <source>
        <dbReference type="Pfam" id="PF04082"/>
    </source>
</evidence>
<dbReference type="PANTHER" id="PTHR47256:SF5">
    <property type="entry name" value="ZN(II)2CYS6 TRANSCRIPTION FACTOR (EUROFUNG)"/>
    <property type="match status" value="1"/>
</dbReference>
<dbReference type="PANTHER" id="PTHR47256">
    <property type="entry name" value="ZN(II)2CYS6 TRANSCRIPTION FACTOR (EUROFUNG)-RELATED"/>
    <property type="match status" value="1"/>
</dbReference>
<keyword evidence="3" id="KW-0238">DNA-binding</keyword>
<dbReference type="GO" id="GO:0008270">
    <property type="term" value="F:zinc ion binding"/>
    <property type="evidence" value="ECO:0007669"/>
    <property type="project" value="InterPro"/>
</dbReference>
<dbReference type="RefSeq" id="XP_026603793.1">
    <property type="nucleotide sequence ID" value="XM_026747961.1"/>
</dbReference>
<organism evidence="8 9">
    <name type="scientific">Aspergillus mulundensis</name>
    <dbReference type="NCBI Taxonomy" id="1810919"/>
    <lineage>
        <taxon>Eukaryota</taxon>
        <taxon>Fungi</taxon>
        <taxon>Dikarya</taxon>
        <taxon>Ascomycota</taxon>
        <taxon>Pezizomycotina</taxon>
        <taxon>Eurotiomycetes</taxon>
        <taxon>Eurotiomycetidae</taxon>
        <taxon>Eurotiales</taxon>
        <taxon>Aspergillaceae</taxon>
        <taxon>Aspergillus</taxon>
        <taxon>Aspergillus subgen. Nidulantes</taxon>
    </lineage>
</organism>
<dbReference type="InterPro" id="IPR001138">
    <property type="entry name" value="Zn2Cys6_DnaBD"/>
</dbReference>
<name>A0A3D8RYF5_9EURO</name>
<dbReference type="GO" id="GO:0003677">
    <property type="term" value="F:DNA binding"/>
    <property type="evidence" value="ECO:0007669"/>
    <property type="project" value="UniProtKB-KW"/>
</dbReference>
<evidence type="ECO:0000256" key="2">
    <source>
        <dbReference type="ARBA" id="ARBA00023015"/>
    </source>
</evidence>
<dbReference type="GeneID" id="38116315"/>
<dbReference type="Pfam" id="PF04082">
    <property type="entry name" value="Fungal_trans"/>
    <property type="match status" value="1"/>
</dbReference>
<dbReference type="GO" id="GO:0000981">
    <property type="term" value="F:DNA-binding transcription factor activity, RNA polymerase II-specific"/>
    <property type="evidence" value="ECO:0007669"/>
    <property type="project" value="InterPro"/>
</dbReference>
<keyword evidence="9" id="KW-1185">Reference proteome</keyword>
<dbReference type="GO" id="GO:0006351">
    <property type="term" value="P:DNA-templated transcription"/>
    <property type="evidence" value="ECO:0007669"/>
    <property type="project" value="InterPro"/>
</dbReference>
<keyword evidence="5" id="KW-0539">Nucleus</keyword>
<keyword evidence="2" id="KW-0805">Transcription regulation</keyword>
<evidence type="ECO:0000256" key="3">
    <source>
        <dbReference type="ARBA" id="ARBA00023125"/>
    </source>
</evidence>
<accession>A0A3D8RYF5</accession>
<evidence type="ECO:0000256" key="4">
    <source>
        <dbReference type="ARBA" id="ARBA00023163"/>
    </source>
</evidence>
<dbReference type="AlphaFoldDB" id="A0A3D8RYF5"/>
<keyword evidence="1" id="KW-0479">Metal-binding</keyword>
<protein>
    <recommendedName>
        <fullName evidence="7">Xylanolytic transcriptional activator regulatory domain-containing protein</fullName>
    </recommendedName>
</protein>